<feature type="transmembrane region" description="Helical" evidence="6">
    <location>
        <begin position="419"/>
        <end position="445"/>
    </location>
</feature>
<reference evidence="9 10" key="1">
    <citation type="submission" date="2024-01" db="EMBL/GenBank/DDBJ databases">
        <title>Niabella digestum sp. nov., isolated from waste digestion system.</title>
        <authorList>
            <person name="Zhang L."/>
        </authorList>
    </citation>
    <scope>NUCLEOTIDE SEQUENCE [LARGE SCALE GENOMIC DNA]</scope>
    <source>
        <strain evidence="9 10">A18</strain>
    </source>
</reference>
<gene>
    <name evidence="9" type="ORF">V2H41_00895</name>
</gene>
<protein>
    <submittedName>
        <fullName evidence="9">ComEC/Rec2 family competence protein</fullName>
    </submittedName>
</protein>
<evidence type="ECO:0000259" key="7">
    <source>
        <dbReference type="Pfam" id="PF03772"/>
    </source>
</evidence>
<feature type="transmembrane region" description="Helical" evidence="6">
    <location>
        <begin position="362"/>
        <end position="382"/>
    </location>
</feature>
<dbReference type="EMBL" id="JAZGLY010000001">
    <property type="protein sequence ID" value="MEE6185818.1"/>
    <property type="molecule type" value="Genomic_DNA"/>
</dbReference>
<feature type="transmembrane region" description="Helical" evidence="6">
    <location>
        <begin position="59"/>
        <end position="79"/>
    </location>
</feature>
<evidence type="ECO:0000313" key="9">
    <source>
        <dbReference type="EMBL" id="MEE6185818.1"/>
    </source>
</evidence>
<dbReference type="Pfam" id="PF13567">
    <property type="entry name" value="DUF4131"/>
    <property type="match status" value="1"/>
</dbReference>
<dbReference type="Pfam" id="PF03772">
    <property type="entry name" value="Competence"/>
    <property type="match status" value="1"/>
</dbReference>
<feature type="transmembrane region" description="Helical" evidence="6">
    <location>
        <begin position="511"/>
        <end position="531"/>
    </location>
</feature>
<sequence>MFLRQNPFVKLLIPFASGILIQWYLQPPGKIGVLILLIGGTLYSFFSLLKGFARWKYSWLSGAGLGAAMLAVGMLLAYIKDVRNHPLWMGHHYSAEQAIVAVLQEFPVEKERSYKAEAQVQYCIVEDSKQKVRGRIIIYFSKDSCNAHLKAGDQLLFQKSLQEIRNTGNPGAFDYKRYALFNEITHTIYLTDTEYVKLSENNISAWKKLIFKMRSYVLQTIRQYIKDPKEQGLAEAMLIGYREDLDKELLQAYTNTGVVHVIAVSGMHLAMLYWVINIVLQPLLRKSTTRWLHTLLVLLILWSFAFVAGGAASVVRAAVMFTFITIGRQINRNTSIYNILAAAAFFQLCYNPYWLWNAGFQLSYMAVLSIVVFYKPIYNLLYVRNEILNKVWQLASVSMAAQILTTPLALYNFHQFPIYFLLANLVVVPASSMVLVGTLLLTVIAPVRLLAVEMGKILEGLIWWLNSFIEIMGTFPLAVWSGIQIGVGQTVLLYIVIAAMFFWLREKNKAGLWTALAAIFLFWAIRAWAIYEVDRQRKIVVYHIPRYGVMDFIGGRNFYAVGDNAAFQDFAVQTFTLHPARTFQRVRRSEVMAGFSRHGNAIIFQGKKVLWINEALNETNLSGTIPVDIVVFSGNTRITTDKFFNQLTPKHIVADGSVPAGKARYWKRVCDSLQVPFHYTVADGAFVMNF</sequence>
<keyword evidence="2" id="KW-1003">Cell membrane</keyword>
<dbReference type="InterPro" id="IPR025405">
    <property type="entry name" value="DUF4131"/>
</dbReference>
<dbReference type="InterPro" id="IPR004477">
    <property type="entry name" value="ComEC_N"/>
</dbReference>
<keyword evidence="10" id="KW-1185">Reference proteome</keyword>
<keyword evidence="4 6" id="KW-1133">Transmembrane helix</keyword>
<feature type="domain" description="DUF4131" evidence="8">
    <location>
        <begin position="30"/>
        <end position="193"/>
    </location>
</feature>
<evidence type="ECO:0000256" key="6">
    <source>
        <dbReference type="SAM" id="Phobius"/>
    </source>
</evidence>
<evidence type="ECO:0000256" key="1">
    <source>
        <dbReference type="ARBA" id="ARBA00004651"/>
    </source>
</evidence>
<evidence type="ECO:0000259" key="8">
    <source>
        <dbReference type="Pfam" id="PF13567"/>
    </source>
</evidence>
<feature type="transmembrane region" description="Helical" evidence="6">
    <location>
        <begin position="296"/>
        <end position="324"/>
    </location>
</feature>
<dbReference type="RefSeq" id="WP_330973226.1">
    <property type="nucleotide sequence ID" value="NZ_JAZGLY010000001.1"/>
</dbReference>
<feature type="transmembrane region" description="Helical" evidence="6">
    <location>
        <begin position="485"/>
        <end position="504"/>
    </location>
</feature>
<dbReference type="InterPro" id="IPR052159">
    <property type="entry name" value="Competence_DNA_uptake"/>
</dbReference>
<evidence type="ECO:0000256" key="2">
    <source>
        <dbReference type="ARBA" id="ARBA00022475"/>
    </source>
</evidence>
<comment type="caution">
    <text evidence="9">The sequence shown here is derived from an EMBL/GenBank/DDBJ whole genome shotgun (WGS) entry which is preliminary data.</text>
</comment>
<dbReference type="PANTHER" id="PTHR30619:SF1">
    <property type="entry name" value="RECOMBINATION PROTEIN 2"/>
    <property type="match status" value="1"/>
</dbReference>
<keyword evidence="5 6" id="KW-0472">Membrane</keyword>
<comment type="subcellular location">
    <subcellularLocation>
        <location evidence="1">Cell membrane</location>
        <topology evidence="1">Multi-pass membrane protein</topology>
    </subcellularLocation>
</comment>
<evidence type="ECO:0000313" key="10">
    <source>
        <dbReference type="Proteomes" id="UP001357452"/>
    </source>
</evidence>
<keyword evidence="3 6" id="KW-0812">Transmembrane</keyword>
<evidence type="ECO:0000256" key="5">
    <source>
        <dbReference type="ARBA" id="ARBA00023136"/>
    </source>
</evidence>
<organism evidence="9 10">
    <name type="scientific">Niabella digestorum</name>
    <dbReference type="NCBI Taxonomy" id="3117701"/>
    <lineage>
        <taxon>Bacteria</taxon>
        <taxon>Pseudomonadati</taxon>
        <taxon>Bacteroidota</taxon>
        <taxon>Chitinophagia</taxon>
        <taxon>Chitinophagales</taxon>
        <taxon>Chitinophagaceae</taxon>
        <taxon>Niabella</taxon>
    </lineage>
</organism>
<feature type="transmembrane region" description="Helical" evidence="6">
    <location>
        <begin position="32"/>
        <end position="53"/>
    </location>
</feature>
<dbReference type="Proteomes" id="UP001357452">
    <property type="component" value="Unassembled WGS sequence"/>
</dbReference>
<name>A0ABU7RCW0_9BACT</name>
<feature type="transmembrane region" description="Helical" evidence="6">
    <location>
        <begin position="457"/>
        <end position="479"/>
    </location>
</feature>
<proteinExistence type="predicted"/>
<feature type="transmembrane region" description="Helical" evidence="6">
    <location>
        <begin position="336"/>
        <end position="356"/>
    </location>
</feature>
<feature type="transmembrane region" description="Helical" evidence="6">
    <location>
        <begin position="394"/>
        <end position="413"/>
    </location>
</feature>
<dbReference type="NCBIfam" id="TIGR00360">
    <property type="entry name" value="ComEC_N-term"/>
    <property type="match status" value="1"/>
</dbReference>
<evidence type="ECO:0000256" key="4">
    <source>
        <dbReference type="ARBA" id="ARBA00022989"/>
    </source>
</evidence>
<dbReference type="PANTHER" id="PTHR30619">
    <property type="entry name" value="DNA INTERNALIZATION/COMPETENCE PROTEIN COMEC/REC2"/>
    <property type="match status" value="1"/>
</dbReference>
<accession>A0ABU7RCW0</accession>
<feature type="transmembrane region" description="Helical" evidence="6">
    <location>
        <begin position="257"/>
        <end position="276"/>
    </location>
</feature>
<evidence type="ECO:0000256" key="3">
    <source>
        <dbReference type="ARBA" id="ARBA00022692"/>
    </source>
</evidence>
<feature type="domain" description="ComEC/Rec2-related protein" evidence="7">
    <location>
        <begin position="237"/>
        <end position="505"/>
    </location>
</feature>